<organism evidence="1 2">
    <name type="scientific">Flavobacterium omnivorum</name>
    <dbReference type="NCBI Taxonomy" id="178355"/>
    <lineage>
        <taxon>Bacteria</taxon>
        <taxon>Pseudomonadati</taxon>
        <taxon>Bacteroidota</taxon>
        <taxon>Flavobacteriia</taxon>
        <taxon>Flavobacteriales</taxon>
        <taxon>Flavobacteriaceae</taxon>
        <taxon>Flavobacterium</taxon>
    </lineage>
</organism>
<gene>
    <name evidence="1" type="ORF">SAMN04488062_102269</name>
</gene>
<keyword evidence="2" id="KW-1185">Reference proteome</keyword>
<dbReference type="Proteomes" id="UP000199274">
    <property type="component" value="Unassembled WGS sequence"/>
</dbReference>
<name>A0A1G7XDC9_9FLAO</name>
<dbReference type="STRING" id="178355.SAMN04488062_102269"/>
<evidence type="ECO:0000313" key="1">
    <source>
        <dbReference type="EMBL" id="SDG82285.1"/>
    </source>
</evidence>
<proteinExistence type="predicted"/>
<accession>A0A1G7XDC9</accession>
<dbReference type="RefSeq" id="WP_091255225.1">
    <property type="nucleotide sequence ID" value="NZ_FNDB01000002.1"/>
</dbReference>
<dbReference type="AlphaFoldDB" id="A0A1G7XDC9"/>
<evidence type="ECO:0000313" key="2">
    <source>
        <dbReference type="Proteomes" id="UP000199274"/>
    </source>
</evidence>
<protein>
    <submittedName>
        <fullName evidence="1">Uncharacterized protein</fullName>
    </submittedName>
</protein>
<sequence>MIEIEIELDEKIKNLSIWNLSFQSILSVLLFTAENIDIKGDNDTAMDYISRLSLIFPLIKKYAQKEEITTTSISITKTGTKEYLEDVNFLISYAHFSMLMPQIHRETLITIKKSDNTFYLDFKNTDTLNSELIDKLYSFISLHFVLTFKDENEFKKYLNDKVISKNSQLNDVDFYWIKKIQEQYKKYFINIHVLPNEIFEDVTGATYDDYYSFIATLRAFSDYFINLARSYKNQITDLNSHEENEILASEYLEWSTCCLDFKTIGLFIGISELEKNVFDKLFSFYINIIDNNTGEKYQSNAFCGDGYFPPITLIDKSIIFSPHAMKYMLNINNILYSINKTKKQLFDDKISSHLEPTLINQLEYLFQGLKNIKIKKNINYGLSEIDMLLLSETEKVCIVIQVKTTIAPDSSRTVERVQGRTIEAKKQIDIFKSIDNLEKIKLVNKEFNCELKELKFINLIVVRSCAGTDKAWEINKTCKIVNYSFIANLLCKKIKNEKHSIINLEDEIANEQNELIKMSSWTIINETLKIDKYEIVFPNINFIDNNIATYNLKNLTCFPKLENSEF</sequence>
<reference evidence="2" key="1">
    <citation type="submission" date="2016-10" db="EMBL/GenBank/DDBJ databases">
        <authorList>
            <person name="Varghese N."/>
            <person name="Submissions S."/>
        </authorList>
    </citation>
    <scope>NUCLEOTIDE SEQUENCE [LARGE SCALE GENOMIC DNA]</scope>
    <source>
        <strain evidence="2">CGMCC 1.2747</strain>
    </source>
</reference>
<dbReference type="EMBL" id="FNDB01000002">
    <property type="protein sequence ID" value="SDG82285.1"/>
    <property type="molecule type" value="Genomic_DNA"/>
</dbReference>
<dbReference type="OrthoDB" id="7596617at2"/>